<feature type="compositionally biased region" description="Polar residues" evidence="2">
    <location>
        <begin position="157"/>
        <end position="186"/>
    </location>
</feature>
<feature type="compositionally biased region" description="Low complexity" evidence="2">
    <location>
        <begin position="900"/>
        <end position="911"/>
    </location>
</feature>
<feature type="region of interest" description="Disordered" evidence="2">
    <location>
        <begin position="1060"/>
        <end position="1106"/>
    </location>
</feature>
<feature type="compositionally biased region" description="Low complexity" evidence="2">
    <location>
        <begin position="197"/>
        <end position="229"/>
    </location>
</feature>
<feature type="compositionally biased region" description="Low complexity" evidence="2">
    <location>
        <begin position="618"/>
        <end position="667"/>
    </location>
</feature>
<evidence type="ECO:0000256" key="1">
    <source>
        <dbReference type="SAM" id="Coils"/>
    </source>
</evidence>
<keyword evidence="1" id="KW-0175">Coiled coil</keyword>
<feature type="compositionally biased region" description="Acidic residues" evidence="2">
    <location>
        <begin position="1273"/>
        <end position="1283"/>
    </location>
</feature>
<dbReference type="PANTHER" id="PTHR14312:SF1">
    <property type="entry name" value="BASIC-LEUCINE ZIPPER TRANSCRIPTION FACTOR A"/>
    <property type="match status" value="1"/>
</dbReference>
<evidence type="ECO:0000256" key="2">
    <source>
        <dbReference type="SAM" id="MobiDB-lite"/>
    </source>
</evidence>
<feature type="compositionally biased region" description="Acidic residues" evidence="2">
    <location>
        <begin position="1060"/>
        <end position="1069"/>
    </location>
</feature>
<feature type="coiled-coil region" evidence="1">
    <location>
        <begin position="352"/>
        <end position="466"/>
    </location>
</feature>
<proteinExistence type="predicted"/>
<dbReference type="GO" id="GO:0005634">
    <property type="term" value="C:nucleus"/>
    <property type="evidence" value="ECO:0007669"/>
    <property type="project" value="TreeGrafter"/>
</dbReference>
<protein>
    <submittedName>
        <fullName evidence="3">Uncharacterized protein</fullName>
    </submittedName>
</protein>
<sequence length="1338" mass="152267">MRRYSECEFKLDFKIFPGAILTFYSFDKISSNTMSHDQGPGVSMFQGAENLSLEINGKSPEEEEDIEDENRRKEELHDLLKSAFDDLNTDDDSSVANSSHYSGALHPHETGTECENIQPSISPCEVDYNKVIEFEPNPNQSRVEEISSHYCSTTSVESLHPVHSTSQIESHNASIVSSASDTTTVSRNKKSKQNAKQQQKLLQQQQQLQQQQLLQQRSHQTHHQQQQQQDLHHPPKQTQPHPNISPGAQRQHRPSVPNTTVDCTPQALVSPGGKGNAIGTTVASPGGEQANYTAKFKQLEKQYEARVREIEELRQYIRDMDSKFDSEKVKMEKILFDELSDKVQLCERMKFSEDEKKRVQTLEREIQELRGNVNNLVKIKENTNKELDVSKITIYDLQQKIQLLEQKKNVSKSMKSYERIIEQLKCDYEKQEKYYQSVQNKVLSEFDRLKGELEKIRTEKDKMATEINRSVDFIRTKLLDDPNFDMSKLKELENAEVTDEENCGFSVIRTLQQFLRMKQCDIIKSLKTVNNRSPAGTGASESNADSNRQTDSNTPASKPLTLGEACSTKGDFIIQADEKTLSDIVDKAAKFSGMTREQLIESTLSHAAQTNASPTPKPDSSPVGKSSPPPKSNESPGNGGKSSSPPTGGNGGEPSSAAVVKAAPAKESSAKNNNLAELNSILLDRLKKRESQLKSMTLECLNLSEVHFDSMKDVMNDFVRFHFAESLRIVSKPPKNASSKTIETLIETERRKDDLLKEFLDNFRNFIQEKKKEKLTQIQSIQQDAAAMSSNTGSDPVSTQQQESAANPDAGAEEDEQLLFDLKKMKNNFVNEINYVREELLNLGKENETLRNKCEEYEIRNKTVIEELKTLKSQMSDQQQNGGGDGVTNSSHSKKKGKGSNKNSNKTSSTNATQTVPEENAADDLALLLDSSKPEDLAKLEKSLDMKMYEKNELLKALNRAHNEIKTKESLLQRMECDYYDKILEIEQHSVDLYAEEVQKIESTRSKQLIADIQTLKETLKDNVEVVRKQKTEIRELRLRDTLMTMENERLHKVLAELKEEDQDNEENDAQCKPSTTSPKQKRKQRENDEEEEDEDEEDEETSVSAEKIDRIRYQIKFQQEYEKLRDVCRQWSDEVRDLRNRLSTTEKNLEAVRIKYKSIRKSALGYKKLAAEREKRLVEEKETHKQHLDDIQIKMAKTIHKREAEINAKIAEIEKSNTEKLKVIMMLQRTAECSGAVANMNNNSNKNNVKCHVKYNDNLQNNKTQNKKCLNEENEQSGDGEAENNINIVNGNKHSSKKNNQTQNKVLNNKVNNAQQNGVVNSGDRKVVVLKKKKTEL</sequence>
<feature type="compositionally biased region" description="Acidic residues" evidence="2">
    <location>
        <begin position="1088"/>
        <end position="1102"/>
    </location>
</feature>
<feature type="region of interest" description="Disordered" evidence="2">
    <location>
        <begin position="782"/>
        <end position="812"/>
    </location>
</feature>
<accession>A0A8D8RUG6</accession>
<feature type="region of interest" description="Disordered" evidence="2">
    <location>
        <begin position="874"/>
        <end position="920"/>
    </location>
</feature>
<reference evidence="3" key="1">
    <citation type="submission" date="2021-05" db="EMBL/GenBank/DDBJ databases">
        <authorList>
            <person name="Alioto T."/>
            <person name="Alioto T."/>
            <person name="Gomez Garrido J."/>
        </authorList>
    </citation>
    <scope>NUCLEOTIDE SEQUENCE</scope>
</reference>
<feature type="region of interest" description="Disordered" evidence="2">
    <location>
        <begin position="530"/>
        <end position="563"/>
    </location>
</feature>
<feature type="region of interest" description="Disordered" evidence="2">
    <location>
        <begin position="157"/>
        <end position="288"/>
    </location>
</feature>
<feature type="region of interest" description="Disordered" evidence="2">
    <location>
        <begin position="606"/>
        <end position="671"/>
    </location>
</feature>
<dbReference type="GO" id="GO:0010468">
    <property type="term" value="P:regulation of gene expression"/>
    <property type="evidence" value="ECO:0007669"/>
    <property type="project" value="TreeGrafter"/>
</dbReference>
<evidence type="ECO:0000313" key="3">
    <source>
        <dbReference type="EMBL" id="CAG6655181.1"/>
    </source>
</evidence>
<feature type="compositionally biased region" description="Polar residues" evidence="2">
    <location>
        <begin position="236"/>
        <end position="248"/>
    </location>
</feature>
<feature type="compositionally biased region" description="Polar residues" evidence="2">
    <location>
        <begin position="1285"/>
        <end position="1301"/>
    </location>
</feature>
<feature type="coiled-coil region" evidence="1">
    <location>
        <begin position="951"/>
        <end position="978"/>
    </location>
</feature>
<dbReference type="GO" id="GO:0043565">
    <property type="term" value="F:sequence-specific DNA binding"/>
    <property type="evidence" value="ECO:0007669"/>
    <property type="project" value="TreeGrafter"/>
</dbReference>
<dbReference type="PANTHER" id="PTHR14312">
    <property type="entry name" value="CREB/ATF BZIP TRANSCRIPTION FACTOR"/>
    <property type="match status" value="1"/>
</dbReference>
<feature type="compositionally biased region" description="Polar residues" evidence="2">
    <location>
        <begin position="530"/>
        <end position="556"/>
    </location>
</feature>
<name>A0A8D8RUG6_9HEMI</name>
<feature type="region of interest" description="Disordered" evidence="2">
    <location>
        <begin position="88"/>
        <end position="118"/>
    </location>
</feature>
<dbReference type="EMBL" id="HBUF01180430">
    <property type="protein sequence ID" value="CAG6655181.1"/>
    <property type="molecule type" value="Transcribed_RNA"/>
</dbReference>
<organism evidence="3">
    <name type="scientific">Cacopsylla melanoneura</name>
    <dbReference type="NCBI Taxonomy" id="428564"/>
    <lineage>
        <taxon>Eukaryota</taxon>
        <taxon>Metazoa</taxon>
        <taxon>Ecdysozoa</taxon>
        <taxon>Arthropoda</taxon>
        <taxon>Hexapoda</taxon>
        <taxon>Insecta</taxon>
        <taxon>Pterygota</taxon>
        <taxon>Neoptera</taxon>
        <taxon>Paraneoptera</taxon>
        <taxon>Hemiptera</taxon>
        <taxon>Sternorrhyncha</taxon>
        <taxon>Psylloidea</taxon>
        <taxon>Psyllidae</taxon>
        <taxon>Psyllinae</taxon>
        <taxon>Cacopsylla</taxon>
    </lineage>
</organism>
<feature type="region of interest" description="Disordered" evidence="2">
    <location>
        <begin position="1272"/>
        <end position="1301"/>
    </location>
</feature>
<feature type="compositionally biased region" description="Polar residues" evidence="2">
    <location>
        <begin position="782"/>
        <end position="805"/>
    </location>
</feature>